<feature type="region of interest" description="Disordered" evidence="1">
    <location>
        <begin position="170"/>
        <end position="242"/>
    </location>
</feature>
<proteinExistence type="predicted"/>
<feature type="region of interest" description="Disordered" evidence="1">
    <location>
        <begin position="509"/>
        <end position="582"/>
    </location>
</feature>
<dbReference type="Proteomes" id="UP000516173">
    <property type="component" value="Chromosome"/>
</dbReference>
<dbReference type="RefSeq" id="WP_187684306.1">
    <property type="nucleotide sequence ID" value="NZ_AP023396.1"/>
</dbReference>
<reference evidence="2 3" key="1">
    <citation type="submission" date="2020-08" db="EMBL/GenBank/DDBJ databases">
        <title>Genome Sequencing of Nocardia wallacei strain FMUON74 and assembly.</title>
        <authorList>
            <person name="Toyokawa M."/>
            <person name="Uesaka K."/>
        </authorList>
    </citation>
    <scope>NUCLEOTIDE SEQUENCE [LARGE SCALE GENOMIC DNA]</scope>
    <source>
        <strain evidence="2 3">FMUON74</strain>
    </source>
</reference>
<name>A0A7G1KQ84_9NOCA</name>
<dbReference type="AlphaFoldDB" id="A0A7G1KQ84"/>
<feature type="region of interest" description="Disordered" evidence="1">
    <location>
        <begin position="83"/>
        <end position="104"/>
    </location>
</feature>
<protein>
    <submittedName>
        <fullName evidence="2">Uncharacterized protein</fullName>
    </submittedName>
</protein>
<feature type="compositionally biased region" description="Basic and acidic residues" evidence="1">
    <location>
        <begin position="509"/>
        <end position="523"/>
    </location>
</feature>
<dbReference type="KEGG" id="nwl:NWFMUON74_51690"/>
<dbReference type="GeneID" id="80349607"/>
<sequence length="582" mass="64606">MSDNEMDQMGREASRFVVSMRQALLQLAQAVSWRERHRIKQDIRRQWREQLRAQEEMRRMALQSTAKMLDGYRRYAAEVNARAADPRTDAGQRQQDRTALGRRYSDMEDRILRSNALTTTEQGIALDGLAAATRFPEYELGNLFGPARKVKGIDALRYRAQVARAQAAAGIERQPAYQRPPAPPQVTWTPPQHSHAAPGPRRNGPDSGDRVTAETATRPVQTTTGTPSPPGTNQRRAADAPLTGEQAEAVQEIRLAQAHWTWYSPHADADGRAELDAARRTAAARAKQAGLTEEDITREFNTAAANSRIETAVRTVDGHHRLGLHPTEADAAAWAARTVSAMPSGPDHPIQVTATERGSEEPLFTVEGASGFVTDEVTAWREQTNGHPARQRAVTAAAGRERDDGAAPMPPAAAGGSQADRLAELERQIAELRGVVAERDQLKRRAEILQRGVDAVTADRDDHKRKWEAAQAQVESLKNTNLRQTRELEDLRQNGLRLVKVQIDRDRYKSERDRFKTERDEAVQKLARQTPEHDRYGSPARIAADEELGNTQPMPRDAVTEHINGSGNGHGRPGRNGIERSR</sequence>
<gene>
    <name evidence="2" type="ORF">NWFMUON74_51690</name>
</gene>
<evidence type="ECO:0000313" key="2">
    <source>
        <dbReference type="EMBL" id="BCK57397.1"/>
    </source>
</evidence>
<feature type="compositionally biased region" description="Basic and acidic residues" evidence="1">
    <location>
        <begin position="203"/>
        <end position="212"/>
    </location>
</feature>
<feature type="region of interest" description="Disordered" evidence="1">
    <location>
        <begin position="383"/>
        <end position="419"/>
    </location>
</feature>
<organism evidence="2 3">
    <name type="scientific">Nocardia wallacei</name>
    <dbReference type="NCBI Taxonomy" id="480035"/>
    <lineage>
        <taxon>Bacteria</taxon>
        <taxon>Bacillati</taxon>
        <taxon>Actinomycetota</taxon>
        <taxon>Actinomycetes</taxon>
        <taxon>Mycobacteriales</taxon>
        <taxon>Nocardiaceae</taxon>
        <taxon>Nocardia</taxon>
    </lineage>
</organism>
<feature type="compositionally biased region" description="Basic and acidic residues" evidence="1">
    <location>
        <begin position="84"/>
        <end position="96"/>
    </location>
</feature>
<evidence type="ECO:0000313" key="3">
    <source>
        <dbReference type="Proteomes" id="UP000516173"/>
    </source>
</evidence>
<evidence type="ECO:0000256" key="1">
    <source>
        <dbReference type="SAM" id="MobiDB-lite"/>
    </source>
</evidence>
<accession>A0A7G1KQ84</accession>
<dbReference type="EMBL" id="AP023396">
    <property type="protein sequence ID" value="BCK57397.1"/>
    <property type="molecule type" value="Genomic_DNA"/>
</dbReference>
<keyword evidence="3" id="KW-1185">Reference proteome</keyword>